<evidence type="ECO:0008006" key="3">
    <source>
        <dbReference type="Google" id="ProtNLM"/>
    </source>
</evidence>
<evidence type="ECO:0000313" key="1">
    <source>
        <dbReference type="EMBL" id="SMP96129.1"/>
    </source>
</evidence>
<dbReference type="SUPFAM" id="SSF53448">
    <property type="entry name" value="Nucleotide-diphospho-sugar transferases"/>
    <property type="match status" value="1"/>
</dbReference>
<protein>
    <recommendedName>
        <fullName evidence="3">Glycosyl transferase</fullName>
    </recommendedName>
</protein>
<evidence type="ECO:0000313" key="2">
    <source>
        <dbReference type="Proteomes" id="UP001158050"/>
    </source>
</evidence>
<reference evidence="1 2" key="1">
    <citation type="submission" date="2017-05" db="EMBL/GenBank/DDBJ databases">
        <authorList>
            <person name="Varghese N."/>
            <person name="Submissions S."/>
        </authorList>
    </citation>
    <scope>NUCLEOTIDE SEQUENCE [LARGE SCALE GENOMIC DNA]</scope>
    <source>
        <strain evidence="1 2">DSM 18015</strain>
    </source>
</reference>
<dbReference type="InterPro" id="IPR029044">
    <property type="entry name" value="Nucleotide-diphossugar_trans"/>
</dbReference>
<comment type="caution">
    <text evidence="1">The sequence shown here is derived from an EMBL/GenBank/DDBJ whole genome shotgun (WGS) entry which is preliminary data.</text>
</comment>
<dbReference type="Proteomes" id="UP001158050">
    <property type="component" value="Unassembled WGS sequence"/>
</dbReference>
<dbReference type="EMBL" id="FXUO01000008">
    <property type="protein sequence ID" value="SMP96129.1"/>
    <property type="molecule type" value="Genomic_DNA"/>
</dbReference>
<name>A0ABY1R7S3_9FLAO</name>
<gene>
    <name evidence="1" type="ORF">SAMN05421679_108114</name>
</gene>
<dbReference type="InterPro" id="IPR002495">
    <property type="entry name" value="Glyco_trans_8"/>
</dbReference>
<keyword evidence="2" id="KW-1185">Reference proteome</keyword>
<dbReference type="RefSeq" id="WP_283417712.1">
    <property type="nucleotide sequence ID" value="NZ_FXUO01000008.1"/>
</dbReference>
<proteinExistence type="predicted"/>
<accession>A0ABY1R7S3</accession>
<dbReference type="Pfam" id="PF01501">
    <property type="entry name" value="Glyco_transf_8"/>
    <property type="match status" value="1"/>
</dbReference>
<organism evidence="1 2">
    <name type="scientific">Epilithonimonas pallida</name>
    <dbReference type="NCBI Taxonomy" id="373671"/>
    <lineage>
        <taxon>Bacteria</taxon>
        <taxon>Pseudomonadati</taxon>
        <taxon>Bacteroidota</taxon>
        <taxon>Flavobacteriia</taxon>
        <taxon>Flavobacteriales</taxon>
        <taxon>Weeksellaceae</taxon>
        <taxon>Chryseobacterium group</taxon>
        <taxon>Epilithonimonas</taxon>
    </lineage>
</organism>
<sequence length="320" mass="38164">MKSIAFTLVNIAYLPVAKTLADSFILHNPDIPFYICLFDDQKNIKDPVFLDYNIYDKNKLDLKEYDSMRERYSNLSMACALKPYFAEQLIKDSSAESVIYLDADTKVFDKLDTITGIFDTEESSIILTGHNYKVVKDSREVIFNAFTRKYGIFNAGFFAVKNTKAGNEFLNWWKRMLFEYCVQDEKKGILYDQTWLDLATLYFNKELHILDHLGYNVAFWNLKEREISRNGNRYFINDSIPLVFYHFARYNYYNSEFVDGYSQRLVSYPILQEIFERYRIELKENLFENYIKETKTTIKDIPQKIKNRFRFYLEILTDKL</sequence>
<dbReference type="Gene3D" id="3.90.550.10">
    <property type="entry name" value="Spore Coat Polysaccharide Biosynthesis Protein SpsA, Chain A"/>
    <property type="match status" value="1"/>
</dbReference>